<comment type="subcellular location">
    <subcellularLocation>
        <location evidence="1">Cell outer membrane</location>
        <topology evidence="1">Multi-pass membrane protein</topology>
    </subcellularLocation>
</comment>
<dbReference type="PANTHER" id="PTHR35093:SF8">
    <property type="entry name" value="OUTER MEMBRANE PROTEIN NMB0088-RELATED"/>
    <property type="match status" value="1"/>
</dbReference>
<keyword evidence="4" id="KW-0812">Transmembrane</keyword>
<comment type="similarity">
    <text evidence="2">Belongs to the OmpP1/FadL family.</text>
</comment>
<accession>A0AAP3AAB5</accession>
<keyword evidence="7" id="KW-0998">Cell outer membrane</keyword>
<feature type="non-terminal residue" evidence="8">
    <location>
        <position position="1"/>
    </location>
</feature>
<dbReference type="AlphaFoldDB" id="A0AAP3AAB5"/>
<evidence type="ECO:0000313" key="9">
    <source>
        <dbReference type="Proteomes" id="UP001208624"/>
    </source>
</evidence>
<dbReference type="Gene3D" id="2.40.160.60">
    <property type="entry name" value="Outer membrane protein transport protein (OMPP1/FadL/TodX)"/>
    <property type="match status" value="1"/>
</dbReference>
<organism evidence="8 9">
    <name type="scientific">Escherichia coli</name>
    <dbReference type="NCBI Taxonomy" id="562"/>
    <lineage>
        <taxon>Bacteria</taxon>
        <taxon>Pseudomonadati</taxon>
        <taxon>Pseudomonadota</taxon>
        <taxon>Gammaproteobacteria</taxon>
        <taxon>Enterobacterales</taxon>
        <taxon>Enterobacteriaceae</taxon>
        <taxon>Escherichia</taxon>
    </lineage>
</organism>
<dbReference type="Proteomes" id="UP001208624">
    <property type="component" value="Unassembled WGS sequence"/>
</dbReference>
<dbReference type="PANTHER" id="PTHR35093">
    <property type="entry name" value="OUTER MEMBRANE PROTEIN NMB0088-RELATED"/>
    <property type="match status" value="1"/>
</dbReference>
<keyword evidence="6" id="KW-0472">Membrane</keyword>
<dbReference type="GO" id="GO:0015483">
    <property type="term" value="F:long-chain fatty acid transporting porin activity"/>
    <property type="evidence" value="ECO:0007669"/>
    <property type="project" value="TreeGrafter"/>
</dbReference>
<evidence type="ECO:0000256" key="3">
    <source>
        <dbReference type="ARBA" id="ARBA00022452"/>
    </source>
</evidence>
<evidence type="ECO:0000256" key="4">
    <source>
        <dbReference type="ARBA" id="ARBA00022692"/>
    </source>
</evidence>
<evidence type="ECO:0000256" key="5">
    <source>
        <dbReference type="ARBA" id="ARBA00022729"/>
    </source>
</evidence>
<keyword evidence="5" id="KW-0732">Signal</keyword>
<feature type="non-terminal residue" evidence="8">
    <location>
        <position position="78"/>
    </location>
</feature>
<evidence type="ECO:0000256" key="1">
    <source>
        <dbReference type="ARBA" id="ARBA00004571"/>
    </source>
</evidence>
<reference evidence="8" key="1">
    <citation type="submission" date="2023-06" db="EMBL/GenBank/DDBJ databases">
        <title>Deciphering the underlying mechanisms mediating the transmission of blaNDM gene from human to animals in China.</title>
        <authorList>
            <person name="Chen K."/>
            <person name="Chen S."/>
        </authorList>
    </citation>
    <scope>NUCLEOTIDE SEQUENCE</scope>
    <source>
        <strain evidence="8">1199</strain>
    </source>
</reference>
<sequence length="78" mass="8374">AFVPASYFIQPINDQWAWGIGLFSNYGLSTEYDKSFNAGSGAGDTSLVTFNINPNIAYRINEQFSIGAGINAVYGAAE</sequence>
<evidence type="ECO:0000256" key="7">
    <source>
        <dbReference type="ARBA" id="ARBA00023237"/>
    </source>
</evidence>
<keyword evidence="3" id="KW-1134">Transmembrane beta strand</keyword>
<evidence type="ECO:0000313" key="8">
    <source>
        <dbReference type="EMBL" id="MCV5626610.1"/>
    </source>
</evidence>
<dbReference type="EMBL" id="JAOVKC010001776">
    <property type="protein sequence ID" value="MCV5626610.1"/>
    <property type="molecule type" value="Genomic_DNA"/>
</dbReference>
<dbReference type="GO" id="GO:0009279">
    <property type="term" value="C:cell outer membrane"/>
    <property type="evidence" value="ECO:0007669"/>
    <property type="project" value="UniProtKB-SubCell"/>
</dbReference>
<protein>
    <submittedName>
        <fullName evidence="8">Outer membrane protein transport protein</fullName>
    </submittedName>
</protein>
<dbReference type="Pfam" id="PF03349">
    <property type="entry name" value="Toluene_X"/>
    <property type="match status" value="1"/>
</dbReference>
<proteinExistence type="inferred from homology"/>
<name>A0AAP3AAB5_ECOLX</name>
<comment type="caution">
    <text evidence="8">The sequence shown here is derived from an EMBL/GenBank/DDBJ whole genome shotgun (WGS) entry which is preliminary data.</text>
</comment>
<evidence type="ECO:0000256" key="2">
    <source>
        <dbReference type="ARBA" id="ARBA00008163"/>
    </source>
</evidence>
<evidence type="ECO:0000256" key="6">
    <source>
        <dbReference type="ARBA" id="ARBA00023136"/>
    </source>
</evidence>
<dbReference type="InterPro" id="IPR005017">
    <property type="entry name" value="OMPP1/FadL/TodX"/>
</dbReference>
<gene>
    <name evidence="8" type="ORF">OFN31_33835</name>
</gene>
<dbReference type="SUPFAM" id="SSF56935">
    <property type="entry name" value="Porins"/>
    <property type="match status" value="1"/>
</dbReference>